<accession>A0A517N3B4</accession>
<evidence type="ECO:0000256" key="4">
    <source>
        <dbReference type="ARBA" id="ARBA00023306"/>
    </source>
</evidence>
<gene>
    <name evidence="6" type="primary">scpB</name>
    <name evidence="6" type="ORF">HG15A2_49780</name>
</gene>
<evidence type="ECO:0000256" key="3">
    <source>
        <dbReference type="ARBA" id="ARBA00022829"/>
    </source>
</evidence>
<reference evidence="6 7" key="1">
    <citation type="submission" date="2019-02" db="EMBL/GenBank/DDBJ databases">
        <title>Deep-cultivation of Planctomycetes and their phenomic and genomic characterization uncovers novel biology.</title>
        <authorList>
            <person name="Wiegand S."/>
            <person name="Jogler M."/>
            <person name="Boedeker C."/>
            <person name="Pinto D."/>
            <person name="Vollmers J."/>
            <person name="Rivas-Marin E."/>
            <person name="Kohn T."/>
            <person name="Peeters S.H."/>
            <person name="Heuer A."/>
            <person name="Rast P."/>
            <person name="Oberbeckmann S."/>
            <person name="Bunk B."/>
            <person name="Jeske O."/>
            <person name="Meyerdierks A."/>
            <person name="Storesund J.E."/>
            <person name="Kallscheuer N."/>
            <person name="Luecker S."/>
            <person name="Lage O.M."/>
            <person name="Pohl T."/>
            <person name="Merkel B.J."/>
            <person name="Hornburger P."/>
            <person name="Mueller R.-W."/>
            <person name="Bruemmer F."/>
            <person name="Labrenz M."/>
            <person name="Spormann A.M."/>
            <person name="Op den Camp H."/>
            <person name="Overmann J."/>
            <person name="Amann R."/>
            <person name="Jetten M.S.M."/>
            <person name="Mascher T."/>
            <person name="Medema M.H."/>
            <person name="Devos D.P."/>
            <person name="Kaster A.-K."/>
            <person name="Ovreas L."/>
            <person name="Rohde M."/>
            <person name="Galperin M.Y."/>
            <person name="Jogler C."/>
        </authorList>
    </citation>
    <scope>NUCLEOTIDE SEQUENCE [LARGE SCALE GENOMIC DNA]</scope>
    <source>
        <strain evidence="6 7">HG15A2</strain>
    </source>
</reference>
<evidence type="ECO:0000313" key="7">
    <source>
        <dbReference type="Proteomes" id="UP000319852"/>
    </source>
</evidence>
<dbReference type="InterPro" id="IPR036388">
    <property type="entry name" value="WH-like_DNA-bd_sf"/>
</dbReference>
<organism evidence="6 7">
    <name type="scientific">Adhaeretor mobilis</name>
    <dbReference type="NCBI Taxonomy" id="1930276"/>
    <lineage>
        <taxon>Bacteria</taxon>
        <taxon>Pseudomonadati</taxon>
        <taxon>Planctomycetota</taxon>
        <taxon>Planctomycetia</taxon>
        <taxon>Pirellulales</taxon>
        <taxon>Lacipirellulaceae</taxon>
        <taxon>Adhaeretor</taxon>
    </lineage>
</organism>
<dbReference type="PANTHER" id="PTHR34298:SF2">
    <property type="entry name" value="SEGREGATION AND CONDENSATION PROTEIN B"/>
    <property type="match status" value="1"/>
</dbReference>
<dbReference type="InterPro" id="IPR005234">
    <property type="entry name" value="ScpB_csome_segregation"/>
</dbReference>
<dbReference type="GO" id="GO:0051301">
    <property type="term" value="P:cell division"/>
    <property type="evidence" value="ECO:0007669"/>
    <property type="project" value="UniProtKB-KW"/>
</dbReference>
<dbReference type="GO" id="GO:0051304">
    <property type="term" value="P:chromosome separation"/>
    <property type="evidence" value="ECO:0007669"/>
    <property type="project" value="InterPro"/>
</dbReference>
<sequence length="250" mass="27812">MRQHLPTNSLGLPEKLGSVALRYHWPGESGGRMQRGGHDSATLELTPPVVEPSPEQQQADEQQRLEAVLFLAREPLSTRKLAKLAGLVDGTLARTLIKRLNQRLRGRGSALEIVEIAGGWQLLTRTELADWIARLHGGGEDLRLSAPALETLAVAAYRQPVLRVEIEAIRGVQCGEMLRVLMERGFLRIVGRSEELGRPFLYGTTRKFLQVFGLRRLEQLPPMDQTQYTTDSPAIGMRDEVSVAPLRRAA</sequence>
<evidence type="ECO:0000256" key="5">
    <source>
        <dbReference type="SAM" id="MobiDB-lite"/>
    </source>
</evidence>
<keyword evidence="1" id="KW-0963">Cytoplasm</keyword>
<evidence type="ECO:0000256" key="2">
    <source>
        <dbReference type="ARBA" id="ARBA00022618"/>
    </source>
</evidence>
<dbReference type="PANTHER" id="PTHR34298">
    <property type="entry name" value="SEGREGATION AND CONDENSATION PROTEIN B"/>
    <property type="match status" value="1"/>
</dbReference>
<keyword evidence="4" id="KW-0131">Cell cycle</keyword>
<dbReference type="EMBL" id="CP036263">
    <property type="protein sequence ID" value="QDT01631.1"/>
    <property type="molecule type" value="Genomic_DNA"/>
</dbReference>
<dbReference type="RefSeq" id="WP_246117839.1">
    <property type="nucleotide sequence ID" value="NZ_CP036263.1"/>
</dbReference>
<evidence type="ECO:0000313" key="6">
    <source>
        <dbReference type="EMBL" id="QDT01631.1"/>
    </source>
</evidence>
<evidence type="ECO:0000256" key="1">
    <source>
        <dbReference type="ARBA" id="ARBA00022490"/>
    </source>
</evidence>
<dbReference type="SUPFAM" id="SSF46785">
    <property type="entry name" value="Winged helix' DNA-binding domain"/>
    <property type="match status" value="2"/>
</dbReference>
<dbReference type="Gene3D" id="1.10.10.10">
    <property type="entry name" value="Winged helix-like DNA-binding domain superfamily/Winged helix DNA-binding domain"/>
    <property type="match status" value="2"/>
</dbReference>
<protein>
    <submittedName>
        <fullName evidence="6">Segregation and condensation protein B</fullName>
    </submittedName>
</protein>
<dbReference type="Pfam" id="PF04079">
    <property type="entry name" value="SMC_ScpB"/>
    <property type="match status" value="1"/>
</dbReference>
<dbReference type="InterPro" id="IPR036390">
    <property type="entry name" value="WH_DNA-bd_sf"/>
</dbReference>
<dbReference type="NCBIfam" id="TIGR00281">
    <property type="entry name" value="SMC-Scp complex subunit ScpB"/>
    <property type="match status" value="1"/>
</dbReference>
<keyword evidence="7" id="KW-1185">Reference proteome</keyword>
<keyword evidence="3" id="KW-0159">Chromosome partition</keyword>
<keyword evidence="2" id="KW-0132">Cell division</keyword>
<dbReference type="AlphaFoldDB" id="A0A517N3B4"/>
<dbReference type="KEGG" id="amob:HG15A2_49780"/>
<proteinExistence type="predicted"/>
<feature type="region of interest" description="Disordered" evidence="5">
    <location>
        <begin position="27"/>
        <end position="59"/>
    </location>
</feature>
<dbReference type="Proteomes" id="UP000319852">
    <property type="component" value="Chromosome"/>
</dbReference>
<name>A0A517N3B4_9BACT</name>